<proteinExistence type="predicted"/>
<organism evidence="1 2">
    <name type="scientific">Tetracentron sinense</name>
    <name type="common">Spur-leaf</name>
    <dbReference type="NCBI Taxonomy" id="13715"/>
    <lineage>
        <taxon>Eukaryota</taxon>
        <taxon>Viridiplantae</taxon>
        <taxon>Streptophyta</taxon>
        <taxon>Embryophyta</taxon>
        <taxon>Tracheophyta</taxon>
        <taxon>Spermatophyta</taxon>
        <taxon>Magnoliopsida</taxon>
        <taxon>Trochodendrales</taxon>
        <taxon>Trochodendraceae</taxon>
        <taxon>Tetracentron</taxon>
    </lineage>
</organism>
<dbReference type="OrthoDB" id="7340501at2759"/>
<evidence type="ECO:0000313" key="2">
    <source>
        <dbReference type="Proteomes" id="UP000655225"/>
    </source>
</evidence>
<reference evidence="1 2" key="1">
    <citation type="submission" date="2020-04" db="EMBL/GenBank/DDBJ databases">
        <title>Plant Genome Project.</title>
        <authorList>
            <person name="Zhang R.-G."/>
        </authorList>
    </citation>
    <scope>NUCLEOTIDE SEQUENCE [LARGE SCALE GENOMIC DNA]</scope>
    <source>
        <strain evidence="1">YNK0</strain>
        <tissue evidence="1">Leaf</tissue>
    </source>
</reference>
<dbReference type="Gene3D" id="3.30.420.40">
    <property type="match status" value="1"/>
</dbReference>
<evidence type="ECO:0000313" key="1">
    <source>
        <dbReference type="EMBL" id="KAF8395540.1"/>
    </source>
</evidence>
<comment type="caution">
    <text evidence="1">The sequence shown here is derived from an EMBL/GenBank/DDBJ whole genome shotgun (WGS) entry which is preliminary data.</text>
</comment>
<dbReference type="Proteomes" id="UP000655225">
    <property type="component" value="Unassembled WGS sequence"/>
</dbReference>
<keyword evidence="2" id="KW-1185">Reference proteome</keyword>
<accession>A0A834YWB9</accession>
<name>A0A834YWB9_TETSI</name>
<sequence length="119" mass="13347">MARDVSPPLSTWPEIGLLARREGSYLGSDYNLFDSSCPIVIDNGCFNFRIGWAGESDPRITFRNMVQRPRHKATGKLVLVCQIGRTPRDIESTDDEEEKEQPVGTQEYLCGILSREGGK</sequence>
<protein>
    <submittedName>
        <fullName evidence="1">Uncharacterized protein</fullName>
    </submittedName>
</protein>
<dbReference type="SUPFAM" id="SSF53067">
    <property type="entry name" value="Actin-like ATPase domain"/>
    <property type="match status" value="1"/>
</dbReference>
<gene>
    <name evidence="1" type="ORF">HHK36_019488</name>
</gene>
<dbReference type="InterPro" id="IPR043129">
    <property type="entry name" value="ATPase_NBD"/>
</dbReference>
<dbReference type="EMBL" id="JABCRI010000013">
    <property type="protein sequence ID" value="KAF8395540.1"/>
    <property type="molecule type" value="Genomic_DNA"/>
</dbReference>
<dbReference type="AlphaFoldDB" id="A0A834YWB9"/>